<dbReference type="OrthoDB" id="1633656at2"/>
<keyword evidence="3 6" id="KW-0812">Transmembrane</keyword>
<dbReference type="eggNOG" id="COG1589">
    <property type="taxonomic scope" value="Bacteria"/>
</dbReference>
<dbReference type="InterPro" id="IPR005548">
    <property type="entry name" value="Cell_div_FtsQ/DivIB_C"/>
</dbReference>
<reference evidence="9" key="1">
    <citation type="submission" date="2009-09" db="EMBL/GenBank/DDBJ databases">
        <authorList>
            <person name="Weinstock G."/>
            <person name="Sodergren E."/>
            <person name="Clifton S."/>
            <person name="Fulton L."/>
            <person name="Fulton B."/>
            <person name="Courtney L."/>
            <person name="Fronick C."/>
            <person name="Harrison M."/>
            <person name="Strong C."/>
            <person name="Farmer C."/>
            <person name="Delahaunty K."/>
            <person name="Markovic C."/>
            <person name="Hall O."/>
            <person name="Minx P."/>
            <person name="Tomlinson C."/>
            <person name="Mitreva M."/>
            <person name="Nelson J."/>
            <person name="Hou S."/>
            <person name="Wollam A."/>
            <person name="Pepin K.H."/>
            <person name="Johnson M."/>
            <person name="Bhonagiri V."/>
            <person name="Nash W.E."/>
            <person name="Warren W."/>
            <person name="Chinwalla A."/>
            <person name="Mardis E.R."/>
            <person name="Wilson R.K."/>
        </authorList>
    </citation>
    <scope>NUCLEOTIDE SEQUENCE [LARGE SCALE GENOMIC DNA]</scope>
    <source>
        <strain evidence="9">DSM 15470</strain>
    </source>
</reference>
<dbReference type="GO" id="GO:0005886">
    <property type="term" value="C:plasma membrane"/>
    <property type="evidence" value="ECO:0007669"/>
    <property type="project" value="TreeGrafter"/>
</dbReference>
<comment type="caution">
    <text evidence="9">The sequence shown here is derived from an EMBL/GenBank/DDBJ whole genome shotgun (WGS) entry which is preliminary data.</text>
</comment>
<feature type="transmembrane region" description="Helical" evidence="6">
    <location>
        <begin position="61"/>
        <end position="83"/>
    </location>
</feature>
<keyword evidence="10" id="KW-1185">Reference proteome</keyword>
<keyword evidence="1" id="KW-1003">Cell membrane</keyword>
<evidence type="ECO:0000313" key="10">
    <source>
        <dbReference type="Proteomes" id="UP000004736"/>
    </source>
</evidence>
<evidence type="ECO:0000256" key="2">
    <source>
        <dbReference type="ARBA" id="ARBA00022618"/>
    </source>
</evidence>
<protein>
    <submittedName>
        <fullName evidence="9">POTRA domain protein, FtsQ-type</fullName>
    </submittedName>
</protein>
<dbReference type="InterPro" id="IPR050487">
    <property type="entry name" value="FtsQ_DivIB"/>
</dbReference>
<proteinExistence type="predicted"/>
<dbReference type="PANTHER" id="PTHR37820">
    <property type="entry name" value="CELL DIVISION PROTEIN DIVIB"/>
    <property type="match status" value="1"/>
</dbReference>
<name>C9LL64_9FIRM</name>
<dbReference type="Pfam" id="PF03799">
    <property type="entry name" value="FtsQ_DivIB_C"/>
    <property type="match status" value="1"/>
</dbReference>
<dbReference type="EMBL" id="ACIM02000001">
    <property type="protein sequence ID" value="EEW96142.1"/>
    <property type="molecule type" value="Genomic_DNA"/>
</dbReference>
<evidence type="ECO:0000256" key="1">
    <source>
        <dbReference type="ARBA" id="ARBA00022475"/>
    </source>
</evidence>
<evidence type="ECO:0000256" key="4">
    <source>
        <dbReference type="ARBA" id="ARBA00022989"/>
    </source>
</evidence>
<evidence type="ECO:0000259" key="8">
    <source>
        <dbReference type="Pfam" id="PF08478"/>
    </source>
</evidence>
<dbReference type="GO" id="GO:0051301">
    <property type="term" value="P:cell division"/>
    <property type="evidence" value="ECO:0007669"/>
    <property type="project" value="UniProtKB-KW"/>
</dbReference>
<evidence type="ECO:0000313" key="9">
    <source>
        <dbReference type="EMBL" id="EEW96142.1"/>
    </source>
</evidence>
<evidence type="ECO:0000256" key="6">
    <source>
        <dbReference type="SAM" id="Phobius"/>
    </source>
</evidence>
<dbReference type="HOGENOM" id="CLU_047677_4_0_9"/>
<evidence type="ECO:0000259" key="7">
    <source>
        <dbReference type="Pfam" id="PF03799"/>
    </source>
</evidence>
<dbReference type="Proteomes" id="UP000004736">
    <property type="component" value="Unassembled WGS sequence"/>
</dbReference>
<dbReference type="STRING" id="592028.GCWU000321_00079"/>
<keyword evidence="6" id="KW-0472">Membrane</keyword>
<organism evidence="9 10">
    <name type="scientific">Dialister invisus DSM 15470</name>
    <dbReference type="NCBI Taxonomy" id="592028"/>
    <lineage>
        <taxon>Bacteria</taxon>
        <taxon>Bacillati</taxon>
        <taxon>Bacillota</taxon>
        <taxon>Negativicutes</taxon>
        <taxon>Veillonellales</taxon>
        <taxon>Veillonellaceae</taxon>
        <taxon>Dialister</taxon>
    </lineage>
</organism>
<dbReference type="Pfam" id="PF08478">
    <property type="entry name" value="POTRA_1"/>
    <property type="match status" value="1"/>
</dbReference>
<keyword evidence="4 6" id="KW-1133">Transmembrane helix</keyword>
<evidence type="ECO:0000256" key="5">
    <source>
        <dbReference type="ARBA" id="ARBA00023306"/>
    </source>
</evidence>
<keyword evidence="5" id="KW-0131">Cell cycle</keyword>
<accession>C9LL64</accession>
<feature type="domain" description="POTRA" evidence="8">
    <location>
        <begin position="82"/>
        <end position="149"/>
    </location>
</feature>
<dbReference type="InterPro" id="IPR013685">
    <property type="entry name" value="POTRA_FtsQ_type"/>
</dbReference>
<evidence type="ECO:0000256" key="3">
    <source>
        <dbReference type="ARBA" id="ARBA00022692"/>
    </source>
</evidence>
<dbReference type="AlphaFoldDB" id="C9LL64"/>
<keyword evidence="2" id="KW-0132">Cell division</keyword>
<gene>
    <name evidence="9" type="ORF">GCWU000321_00079</name>
</gene>
<dbReference type="PANTHER" id="PTHR37820:SF1">
    <property type="entry name" value="CELL DIVISION PROTEIN FTSQ"/>
    <property type="match status" value="1"/>
</dbReference>
<sequence length="288" mass="32283">MGEKKAFKKFPKKQHIKNDTPSVQERVEEVYDDGRVLLKEKPHRNGRHPVSFYGAGKIRMYAMSVFALFFMIFLTLLLFPIPFGQIQISGTRSITLEDVLFEGNVSTPINILQISTTNLEERLTHDIRIQTVRVKRSSPFTISVEITDRKVVAVMQGEYAYIFLDKEGTVVQTEPSIKGMVFPMITGKKLGNVLLGDKLDDAQIHTALEFINGLTEDGIKIFSEVNVGNTDNLMAYTRGGISVHLKNGTDMEKKAALAESMVNDVKARGLSVEYLDANLAAPFIKLKR</sequence>
<feature type="domain" description="Cell division protein FtsQ/DivIB C-terminal" evidence="7">
    <location>
        <begin position="154"/>
        <end position="276"/>
    </location>
</feature>